<evidence type="ECO:0000313" key="3">
    <source>
        <dbReference type="Proteomes" id="UP000800041"/>
    </source>
</evidence>
<dbReference type="EMBL" id="ML977153">
    <property type="protein sequence ID" value="KAF1987293.1"/>
    <property type="molecule type" value="Genomic_DNA"/>
</dbReference>
<proteinExistence type="predicted"/>
<accession>A0A6G1H243</accession>
<feature type="region of interest" description="Disordered" evidence="1">
    <location>
        <begin position="17"/>
        <end position="111"/>
    </location>
</feature>
<dbReference type="AlphaFoldDB" id="A0A6G1H243"/>
<reference evidence="2" key="1">
    <citation type="journal article" date="2020" name="Stud. Mycol.">
        <title>101 Dothideomycetes genomes: a test case for predicting lifestyles and emergence of pathogens.</title>
        <authorList>
            <person name="Haridas S."/>
            <person name="Albert R."/>
            <person name="Binder M."/>
            <person name="Bloem J."/>
            <person name="Labutti K."/>
            <person name="Salamov A."/>
            <person name="Andreopoulos B."/>
            <person name="Baker S."/>
            <person name="Barry K."/>
            <person name="Bills G."/>
            <person name="Bluhm B."/>
            <person name="Cannon C."/>
            <person name="Castanera R."/>
            <person name="Culley D."/>
            <person name="Daum C."/>
            <person name="Ezra D."/>
            <person name="Gonzalez J."/>
            <person name="Henrissat B."/>
            <person name="Kuo A."/>
            <person name="Liang C."/>
            <person name="Lipzen A."/>
            <person name="Lutzoni F."/>
            <person name="Magnuson J."/>
            <person name="Mondo S."/>
            <person name="Nolan M."/>
            <person name="Ohm R."/>
            <person name="Pangilinan J."/>
            <person name="Park H.-J."/>
            <person name="Ramirez L."/>
            <person name="Alfaro M."/>
            <person name="Sun H."/>
            <person name="Tritt A."/>
            <person name="Yoshinaga Y."/>
            <person name="Zwiers L.-H."/>
            <person name="Turgeon B."/>
            <person name="Goodwin S."/>
            <person name="Spatafora J."/>
            <person name="Crous P."/>
            <person name="Grigoriev I."/>
        </authorList>
    </citation>
    <scope>NUCLEOTIDE SEQUENCE</scope>
    <source>
        <strain evidence="2">CBS 113979</strain>
    </source>
</reference>
<keyword evidence="3" id="KW-1185">Reference proteome</keyword>
<sequence>MSTHWALSNPLKLGLRGARRSRCGKRMIDSPERRAQKKIPRATASRRCPRRGVQQRYNGLDEESWRSESRVPLGSPGSRISGAQSGPTEDDRKKHACGSKQDVWRKSLGGEGRREIREDSLKRHISCGMIEMEGFLFEGRNICLAIHAKEKKIPIYIPPLHSLHSRGRLGMKWAGGFLSA</sequence>
<dbReference type="Proteomes" id="UP000800041">
    <property type="component" value="Unassembled WGS sequence"/>
</dbReference>
<name>A0A6G1H243_9PEZI</name>
<protein>
    <submittedName>
        <fullName evidence="2">Uncharacterized protein</fullName>
    </submittedName>
</protein>
<organism evidence="2 3">
    <name type="scientific">Aulographum hederae CBS 113979</name>
    <dbReference type="NCBI Taxonomy" id="1176131"/>
    <lineage>
        <taxon>Eukaryota</taxon>
        <taxon>Fungi</taxon>
        <taxon>Dikarya</taxon>
        <taxon>Ascomycota</taxon>
        <taxon>Pezizomycotina</taxon>
        <taxon>Dothideomycetes</taxon>
        <taxon>Pleosporomycetidae</taxon>
        <taxon>Aulographales</taxon>
        <taxon>Aulographaceae</taxon>
    </lineage>
</organism>
<gene>
    <name evidence="2" type="ORF">K402DRAFT_57042</name>
</gene>
<evidence type="ECO:0000313" key="2">
    <source>
        <dbReference type="EMBL" id="KAF1987293.1"/>
    </source>
</evidence>
<evidence type="ECO:0000256" key="1">
    <source>
        <dbReference type="SAM" id="MobiDB-lite"/>
    </source>
</evidence>